<evidence type="ECO:0000313" key="6">
    <source>
        <dbReference type="Proteomes" id="UP000663829"/>
    </source>
</evidence>
<proteinExistence type="predicted"/>
<gene>
    <name evidence="3" type="ORF">GPM918_LOCUS41260</name>
    <name evidence="2" type="ORF">OVA965_LOCUS38146</name>
    <name evidence="5" type="ORF">SRO942_LOCUS42291</name>
    <name evidence="4" type="ORF">TMI583_LOCUS39304</name>
</gene>
<feature type="compositionally biased region" description="Polar residues" evidence="1">
    <location>
        <begin position="1"/>
        <end position="21"/>
    </location>
</feature>
<accession>A0A815ZKH3</accession>
<feature type="region of interest" description="Disordered" evidence="1">
    <location>
        <begin position="1"/>
        <end position="46"/>
    </location>
</feature>
<comment type="caution">
    <text evidence="3">The sequence shown here is derived from an EMBL/GenBank/DDBJ whole genome shotgun (WGS) entry which is preliminary data.</text>
</comment>
<reference evidence="3" key="1">
    <citation type="submission" date="2021-02" db="EMBL/GenBank/DDBJ databases">
        <authorList>
            <person name="Nowell W R."/>
        </authorList>
    </citation>
    <scope>NUCLEOTIDE SEQUENCE</scope>
</reference>
<dbReference type="Proteomes" id="UP000682733">
    <property type="component" value="Unassembled WGS sequence"/>
</dbReference>
<dbReference type="OrthoDB" id="10089871at2759"/>
<dbReference type="Proteomes" id="UP000663829">
    <property type="component" value="Unassembled WGS sequence"/>
</dbReference>
<dbReference type="EMBL" id="CAJOBA010059407">
    <property type="protein sequence ID" value="CAF4315615.1"/>
    <property type="molecule type" value="Genomic_DNA"/>
</dbReference>
<dbReference type="Proteomes" id="UP000681722">
    <property type="component" value="Unassembled WGS sequence"/>
</dbReference>
<keyword evidence="6" id="KW-1185">Reference proteome</keyword>
<evidence type="ECO:0000313" key="4">
    <source>
        <dbReference type="EMBL" id="CAF4315615.1"/>
    </source>
</evidence>
<evidence type="ECO:0000313" key="2">
    <source>
        <dbReference type="EMBL" id="CAF1528848.1"/>
    </source>
</evidence>
<dbReference type="EMBL" id="CAJOBC010098112">
    <property type="protein sequence ID" value="CAF4451989.1"/>
    <property type="molecule type" value="Genomic_DNA"/>
</dbReference>
<sequence>MSSKQHSSVFIDRSTTQSYSDANHGRGNIHQSHYRNRSNQNFHQRNNNFNNRRQYQYHNRQTNGSYNHNKQPSLQQSMDCTSYDNYDYLNRNQVLKWFTGKSISAKFMIQDYVTYAYVTVLTSIYDKWIRDDCKLKLWKAYLKLDEEYDYWAAEVLQSTQELDNDTNIEFIHEKIRELNDNISFIIDDYRECGRIFEHYRKNNSSEQIAKHLFELSGIISTTGAAFPENNVHDSIIQLETYAHGYVIHCTRHL</sequence>
<feature type="compositionally biased region" description="Low complexity" evidence="1">
    <location>
        <begin position="37"/>
        <end position="46"/>
    </location>
</feature>
<dbReference type="EMBL" id="CAJNOK010037192">
    <property type="protein sequence ID" value="CAF1528848.1"/>
    <property type="molecule type" value="Genomic_DNA"/>
</dbReference>
<name>A0A815ZKH3_9BILA</name>
<organism evidence="3 6">
    <name type="scientific">Didymodactylos carnosus</name>
    <dbReference type="NCBI Taxonomy" id="1234261"/>
    <lineage>
        <taxon>Eukaryota</taxon>
        <taxon>Metazoa</taxon>
        <taxon>Spiralia</taxon>
        <taxon>Gnathifera</taxon>
        <taxon>Rotifera</taxon>
        <taxon>Eurotatoria</taxon>
        <taxon>Bdelloidea</taxon>
        <taxon>Philodinida</taxon>
        <taxon>Philodinidae</taxon>
        <taxon>Didymodactylos</taxon>
    </lineage>
</organism>
<dbReference type="EMBL" id="CAJNOQ010032106">
    <property type="protein sequence ID" value="CAF1583608.1"/>
    <property type="molecule type" value="Genomic_DNA"/>
</dbReference>
<evidence type="ECO:0000313" key="5">
    <source>
        <dbReference type="EMBL" id="CAF4451989.1"/>
    </source>
</evidence>
<evidence type="ECO:0000313" key="3">
    <source>
        <dbReference type="EMBL" id="CAF1583608.1"/>
    </source>
</evidence>
<evidence type="ECO:0000256" key="1">
    <source>
        <dbReference type="SAM" id="MobiDB-lite"/>
    </source>
</evidence>
<dbReference type="AlphaFoldDB" id="A0A815ZKH3"/>
<dbReference type="Proteomes" id="UP000677228">
    <property type="component" value="Unassembled WGS sequence"/>
</dbReference>
<protein>
    <submittedName>
        <fullName evidence="3">Uncharacterized protein</fullName>
    </submittedName>
</protein>